<keyword evidence="2" id="KW-1185">Reference proteome</keyword>
<proteinExistence type="predicted"/>
<dbReference type="EMBL" id="CAJPVJ010024990">
    <property type="protein sequence ID" value="CAG2178907.1"/>
    <property type="molecule type" value="Genomic_DNA"/>
</dbReference>
<protein>
    <submittedName>
        <fullName evidence="1">Uncharacterized protein</fullName>
    </submittedName>
</protein>
<sequence length="112" mass="12640">MVTPMSGQSSGEPEAWAKARQSLAEVVPQRGPAVPTLSVSPQTQIFYNPWTQSSPYGTQYGRNYYNFNAPPVPSNQWNNSFVSQQFCHHFPLRIEPNLELNEGNQPFTESHN</sequence>
<evidence type="ECO:0000313" key="2">
    <source>
        <dbReference type="Proteomes" id="UP000728032"/>
    </source>
</evidence>
<reference evidence="1" key="1">
    <citation type="submission" date="2020-11" db="EMBL/GenBank/DDBJ databases">
        <authorList>
            <person name="Tran Van P."/>
        </authorList>
    </citation>
    <scope>NUCLEOTIDE SEQUENCE</scope>
</reference>
<organism evidence="1">
    <name type="scientific">Oppiella nova</name>
    <dbReference type="NCBI Taxonomy" id="334625"/>
    <lineage>
        <taxon>Eukaryota</taxon>
        <taxon>Metazoa</taxon>
        <taxon>Ecdysozoa</taxon>
        <taxon>Arthropoda</taxon>
        <taxon>Chelicerata</taxon>
        <taxon>Arachnida</taxon>
        <taxon>Acari</taxon>
        <taxon>Acariformes</taxon>
        <taxon>Sarcoptiformes</taxon>
        <taxon>Oribatida</taxon>
        <taxon>Brachypylina</taxon>
        <taxon>Oppioidea</taxon>
        <taxon>Oppiidae</taxon>
        <taxon>Oppiella</taxon>
    </lineage>
</organism>
<name>A0A7R9QX68_9ACAR</name>
<accession>A0A7R9QX68</accession>
<dbReference type="Proteomes" id="UP000728032">
    <property type="component" value="Unassembled WGS sequence"/>
</dbReference>
<dbReference type="EMBL" id="OC939815">
    <property type="protein sequence ID" value="CAD7661771.1"/>
    <property type="molecule type" value="Genomic_DNA"/>
</dbReference>
<evidence type="ECO:0000313" key="1">
    <source>
        <dbReference type="EMBL" id="CAD7661771.1"/>
    </source>
</evidence>
<gene>
    <name evidence="1" type="ORF">ONB1V03_LOCUS18331</name>
</gene>
<feature type="non-terminal residue" evidence="1">
    <location>
        <position position="1"/>
    </location>
</feature>
<dbReference type="AlphaFoldDB" id="A0A7R9QX68"/>